<dbReference type="AlphaFoldDB" id="A0A0B1TVE3"/>
<evidence type="ECO:0000313" key="1">
    <source>
        <dbReference type="EMBL" id="KHJ99857.1"/>
    </source>
</evidence>
<evidence type="ECO:0000313" key="2">
    <source>
        <dbReference type="Proteomes" id="UP000053660"/>
    </source>
</evidence>
<keyword evidence="2" id="KW-1185">Reference proteome</keyword>
<accession>A0A0B1TVE3</accession>
<name>A0A0B1TVE3_OESDE</name>
<dbReference type="Proteomes" id="UP000053660">
    <property type="component" value="Unassembled WGS sequence"/>
</dbReference>
<organism evidence="1 2">
    <name type="scientific">Oesophagostomum dentatum</name>
    <name type="common">Nodular worm</name>
    <dbReference type="NCBI Taxonomy" id="61180"/>
    <lineage>
        <taxon>Eukaryota</taxon>
        <taxon>Metazoa</taxon>
        <taxon>Ecdysozoa</taxon>
        <taxon>Nematoda</taxon>
        <taxon>Chromadorea</taxon>
        <taxon>Rhabditida</taxon>
        <taxon>Rhabditina</taxon>
        <taxon>Rhabditomorpha</taxon>
        <taxon>Strongyloidea</taxon>
        <taxon>Strongylidae</taxon>
        <taxon>Oesophagostomum</taxon>
    </lineage>
</organism>
<dbReference type="EMBL" id="KN549202">
    <property type="protein sequence ID" value="KHJ99857.1"/>
    <property type="molecule type" value="Genomic_DNA"/>
</dbReference>
<proteinExistence type="predicted"/>
<reference evidence="1 2" key="1">
    <citation type="submission" date="2014-03" db="EMBL/GenBank/DDBJ databases">
        <title>Draft genome of the hookworm Oesophagostomum dentatum.</title>
        <authorList>
            <person name="Mitreva M."/>
        </authorList>
    </citation>
    <scope>NUCLEOTIDE SEQUENCE [LARGE SCALE GENOMIC DNA]</scope>
    <source>
        <strain evidence="1 2">OD-Hann</strain>
    </source>
</reference>
<sequence>MELSSAFTQCGFRGQWIQQSGYFYFIRSFKRAGASNWVTVVTSNLPITWTVPCSKKGICMSSLQKSLLTINPTTNRYFLLVCKLKAIILI</sequence>
<protein>
    <submittedName>
        <fullName evidence="1">Uncharacterized protein</fullName>
    </submittedName>
</protein>
<gene>
    <name evidence="1" type="ORF">OESDEN_00131</name>
</gene>